<accession>A0A6A4ICU2</accession>
<proteinExistence type="predicted"/>
<keyword evidence="3" id="KW-1185">Reference proteome</keyword>
<feature type="region of interest" description="Disordered" evidence="1">
    <location>
        <begin position="1"/>
        <end position="20"/>
    </location>
</feature>
<protein>
    <submittedName>
        <fullName evidence="2">Uncharacterized protein</fullName>
    </submittedName>
</protein>
<gene>
    <name evidence="2" type="ORF">BT96DRAFT_971577</name>
</gene>
<organism evidence="2 3">
    <name type="scientific">Gymnopus androsaceus JB14</name>
    <dbReference type="NCBI Taxonomy" id="1447944"/>
    <lineage>
        <taxon>Eukaryota</taxon>
        <taxon>Fungi</taxon>
        <taxon>Dikarya</taxon>
        <taxon>Basidiomycota</taxon>
        <taxon>Agaricomycotina</taxon>
        <taxon>Agaricomycetes</taxon>
        <taxon>Agaricomycetidae</taxon>
        <taxon>Agaricales</taxon>
        <taxon>Marasmiineae</taxon>
        <taxon>Omphalotaceae</taxon>
        <taxon>Gymnopus</taxon>
    </lineage>
</organism>
<evidence type="ECO:0000256" key="1">
    <source>
        <dbReference type="SAM" id="MobiDB-lite"/>
    </source>
</evidence>
<dbReference type="OrthoDB" id="2913041at2759"/>
<dbReference type="EMBL" id="ML769398">
    <property type="protein sequence ID" value="KAE9407108.1"/>
    <property type="molecule type" value="Genomic_DNA"/>
</dbReference>
<evidence type="ECO:0000313" key="2">
    <source>
        <dbReference type="EMBL" id="KAE9407108.1"/>
    </source>
</evidence>
<dbReference type="Proteomes" id="UP000799118">
    <property type="component" value="Unassembled WGS sequence"/>
</dbReference>
<reference evidence="2" key="1">
    <citation type="journal article" date="2019" name="Environ. Microbiol.">
        <title>Fungal ecological strategies reflected in gene transcription - a case study of two litter decomposers.</title>
        <authorList>
            <person name="Barbi F."/>
            <person name="Kohler A."/>
            <person name="Barry K."/>
            <person name="Baskaran P."/>
            <person name="Daum C."/>
            <person name="Fauchery L."/>
            <person name="Ihrmark K."/>
            <person name="Kuo A."/>
            <person name="LaButti K."/>
            <person name="Lipzen A."/>
            <person name="Morin E."/>
            <person name="Grigoriev I.V."/>
            <person name="Henrissat B."/>
            <person name="Lindahl B."/>
            <person name="Martin F."/>
        </authorList>
    </citation>
    <scope>NUCLEOTIDE SEQUENCE</scope>
    <source>
        <strain evidence="2">JB14</strain>
    </source>
</reference>
<dbReference type="AlphaFoldDB" id="A0A6A4ICU2"/>
<sequence length="360" mass="40370">MDYASPSSSPYPLSPTSTTPSSVFPFITPTTSRSTFVNISRRSSGKRIAEALNTAKMTFVGGTPNCYSTYSSTPQPYIVHDEHQPSLQSLSSPRSTFFGPLSRLREHLPHKKSPNQDFCSPSPPQRPISYFGKTPQRPEKNESRCLQSVLPGIFIAFEDDTLAFQGTPADVYSEEELRTPEGQRFTHHIKIRTFKSQYDSPEIKYSVDSHKASVLRLTVPRHSHDAFEIEMQVLAMEAEGRVLSPQEAERLYNEYGDIAVQEGITLLTSKQLLEARNFMYAAHYSFGRRSNGARILITAPRDHRTDIISAFICYAAYASRHNVLSIIHGLNEMDTLLGVWKYAISDDAVGLLQEIVNLVS</sequence>
<name>A0A6A4ICU2_9AGAR</name>
<evidence type="ECO:0000313" key="3">
    <source>
        <dbReference type="Proteomes" id="UP000799118"/>
    </source>
</evidence>